<dbReference type="Proteomes" id="UP000773614">
    <property type="component" value="Unassembled WGS sequence"/>
</dbReference>
<comment type="caution">
    <text evidence="2">The sequence shown here is derived from an EMBL/GenBank/DDBJ whole genome shotgun (WGS) entry which is preliminary data.</text>
</comment>
<dbReference type="RefSeq" id="WP_161142338.1">
    <property type="nucleotide sequence ID" value="NZ_SPKJ01000113.1"/>
</dbReference>
<dbReference type="EMBL" id="SPKJ01000113">
    <property type="protein sequence ID" value="MYZ50003.1"/>
    <property type="molecule type" value="Genomic_DNA"/>
</dbReference>
<protein>
    <submittedName>
        <fullName evidence="2">Uncharacterized protein</fullName>
    </submittedName>
</protein>
<keyword evidence="3" id="KW-1185">Reference proteome</keyword>
<dbReference type="AlphaFoldDB" id="A0A964T7K7"/>
<feature type="compositionally biased region" description="Low complexity" evidence="1">
    <location>
        <begin position="69"/>
        <end position="88"/>
    </location>
</feature>
<evidence type="ECO:0000313" key="2">
    <source>
        <dbReference type="EMBL" id="MYZ50003.1"/>
    </source>
</evidence>
<proteinExistence type="predicted"/>
<reference evidence="2" key="1">
    <citation type="submission" date="2019-03" db="EMBL/GenBank/DDBJ databases">
        <title>Afifella sp. nov., isolated from activated sludge.</title>
        <authorList>
            <person name="Li Q."/>
            <person name="Liu Y."/>
        </authorList>
    </citation>
    <scope>NUCLEOTIDE SEQUENCE</scope>
    <source>
        <strain evidence="2">L72</strain>
    </source>
</reference>
<accession>A0A964T7K7</accession>
<feature type="region of interest" description="Disordered" evidence="1">
    <location>
        <begin position="1"/>
        <end position="104"/>
    </location>
</feature>
<organism evidence="2 3">
    <name type="scientific">Propylenella binzhouense</name>
    <dbReference type="NCBI Taxonomy" id="2555902"/>
    <lineage>
        <taxon>Bacteria</taxon>
        <taxon>Pseudomonadati</taxon>
        <taxon>Pseudomonadota</taxon>
        <taxon>Alphaproteobacteria</taxon>
        <taxon>Hyphomicrobiales</taxon>
        <taxon>Propylenellaceae</taxon>
        <taxon>Propylenella</taxon>
    </lineage>
</organism>
<sequence>MPAGPLPEAAAERNATPPALAPAPEAPSGAQPTTLGDLAQRLEAALAREARTQPDSRTAAAPRPESDMAAEQAAPNVAPALAQQAQSRPPRPASPAPAREAAAVIDKEGAVIDFGTRRREGADALEEEMARLLGELGGETGRR</sequence>
<gene>
    <name evidence="2" type="ORF">E4O86_20055</name>
</gene>
<name>A0A964T7K7_9HYPH</name>
<evidence type="ECO:0000313" key="3">
    <source>
        <dbReference type="Proteomes" id="UP000773614"/>
    </source>
</evidence>
<evidence type="ECO:0000256" key="1">
    <source>
        <dbReference type="SAM" id="MobiDB-lite"/>
    </source>
</evidence>